<organism evidence="2 3">
    <name type="scientific">Sphaerisporangium rufum</name>
    <dbReference type="NCBI Taxonomy" id="1381558"/>
    <lineage>
        <taxon>Bacteria</taxon>
        <taxon>Bacillati</taxon>
        <taxon>Actinomycetota</taxon>
        <taxon>Actinomycetes</taxon>
        <taxon>Streptosporangiales</taxon>
        <taxon>Streptosporangiaceae</taxon>
        <taxon>Sphaerisporangium</taxon>
    </lineage>
</organism>
<dbReference type="GO" id="GO:0006355">
    <property type="term" value="P:regulation of DNA-templated transcription"/>
    <property type="evidence" value="ECO:0007669"/>
    <property type="project" value="InterPro"/>
</dbReference>
<dbReference type="Proteomes" id="UP000655287">
    <property type="component" value="Unassembled WGS sequence"/>
</dbReference>
<proteinExistence type="predicted"/>
<dbReference type="InterPro" id="IPR016032">
    <property type="entry name" value="Sig_transdc_resp-reg_C-effctor"/>
</dbReference>
<dbReference type="InterPro" id="IPR051797">
    <property type="entry name" value="TrmB-like"/>
</dbReference>
<dbReference type="Gene3D" id="1.10.10.10">
    <property type="entry name" value="Winged helix-like DNA-binding domain superfamily/Winged helix DNA-binding domain"/>
    <property type="match status" value="2"/>
</dbReference>
<dbReference type="PANTHER" id="PTHR34293">
    <property type="entry name" value="HTH-TYPE TRANSCRIPTIONAL REGULATOR TRMBL2"/>
    <property type="match status" value="1"/>
</dbReference>
<dbReference type="SUPFAM" id="SSF46894">
    <property type="entry name" value="C-terminal effector domain of the bipartite response regulators"/>
    <property type="match status" value="1"/>
</dbReference>
<keyword evidence="3" id="KW-1185">Reference proteome</keyword>
<dbReference type="InterPro" id="IPR000792">
    <property type="entry name" value="Tscrpt_reg_LuxR_C"/>
</dbReference>
<gene>
    <name evidence="2" type="ORF">Sru01_44510</name>
</gene>
<dbReference type="GO" id="GO:0003677">
    <property type="term" value="F:DNA binding"/>
    <property type="evidence" value="ECO:0007669"/>
    <property type="project" value="InterPro"/>
</dbReference>
<accession>A0A919V183</accession>
<name>A0A919V183_9ACTN</name>
<feature type="domain" description="HTH luxR-type" evidence="1">
    <location>
        <begin position="267"/>
        <end position="324"/>
    </location>
</feature>
<evidence type="ECO:0000313" key="2">
    <source>
        <dbReference type="EMBL" id="GII79469.1"/>
    </source>
</evidence>
<evidence type="ECO:0000313" key="3">
    <source>
        <dbReference type="Proteomes" id="UP000655287"/>
    </source>
</evidence>
<evidence type="ECO:0000259" key="1">
    <source>
        <dbReference type="SMART" id="SM00421"/>
    </source>
</evidence>
<dbReference type="InterPro" id="IPR036388">
    <property type="entry name" value="WH-like_DNA-bd_sf"/>
</dbReference>
<dbReference type="SMART" id="SM00421">
    <property type="entry name" value="HTH_LUXR"/>
    <property type="match status" value="1"/>
</dbReference>
<dbReference type="PANTHER" id="PTHR34293:SF1">
    <property type="entry name" value="HTH-TYPE TRANSCRIPTIONAL REGULATOR TRMBL2"/>
    <property type="match status" value="1"/>
</dbReference>
<comment type="caution">
    <text evidence="2">The sequence shown here is derived from an EMBL/GenBank/DDBJ whole genome shotgun (WGS) entry which is preliminary data.</text>
</comment>
<dbReference type="EMBL" id="BOOU01000058">
    <property type="protein sequence ID" value="GII79469.1"/>
    <property type="molecule type" value="Genomic_DNA"/>
</dbReference>
<protein>
    <submittedName>
        <fullName evidence="2">Transcriptional regulator</fullName>
    </submittedName>
</protein>
<reference evidence="2" key="1">
    <citation type="submission" date="2021-01" db="EMBL/GenBank/DDBJ databases">
        <title>Whole genome shotgun sequence of Sphaerisporangium rufum NBRC 109079.</title>
        <authorList>
            <person name="Komaki H."/>
            <person name="Tamura T."/>
        </authorList>
    </citation>
    <scope>NUCLEOTIDE SEQUENCE</scope>
    <source>
        <strain evidence="2">NBRC 109079</strain>
    </source>
</reference>
<sequence>MVPMLEMAGLDAVMERAYRLLITAPETDLTGLAAELGVPIAEAERALRDMRAMGLVRETAGSVPRFSPVAPDLALGPELTRRHAMLDSARRAVDQLAEEYRTNVRRRDAAQLVEILPSRSALREKLRLLQDGAREEVLYFCRAGHVAMPSTDNREEPAALERGVAYRVIYERALLEQPGMLPNVAYSVDLGEQARAMLALPVRMMIVDRRIAVMPLVQHVRGVSEPTAAVIHHSSLLDALIALFESHWTRATPVRLAGDDTEDGSAAVTPSGDDLYLLSLLVAGVSDKSIATQLGLSLRTVQRRLQSLMELAGAQTRMQLAWHAAREGWL</sequence>
<dbReference type="AlphaFoldDB" id="A0A919V183"/>